<dbReference type="RefSeq" id="WP_179577735.1">
    <property type="nucleotide sequence ID" value="NZ_JACCFM010000001.1"/>
</dbReference>
<organism evidence="2 3">
    <name type="scientific">Glaciibacter psychrotolerans</name>
    <dbReference type="NCBI Taxonomy" id="670054"/>
    <lineage>
        <taxon>Bacteria</taxon>
        <taxon>Bacillati</taxon>
        <taxon>Actinomycetota</taxon>
        <taxon>Actinomycetes</taxon>
        <taxon>Micrococcales</taxon>
        <taxon>Microbacteriaceae</taxon>
        <taxon>Glaciibacter</taxon>
    </lineage>
</organism>
<dbReference type="AlphaFoldDB" id="A0A7Z0ECF2"/>
<proteinExistence type="predicted"/>
<sequence length="244" mass="25948">MSPHAISSPDFMPVLSRGKHRTPRSGGCFMEFASYLAGETWSDHPACTHPQLASLARMTNDCTSDAARSNLAALIPSVIGLRGDDSDEQRISLIVALRAATSALPVANLERQRALAVGILTCEHMLMRHSGGFSSGMRAQTRQAFAQAPDTEKWARHFIVEAGSFAHTKFTSRTADSIVRTAVQGIAEACDPDIDGRLNRLLTAAIDDCTTALAETDVAESATPTATATATAAESQAAPPLRTR</sequence>
<protein>
    <submittedName>
        <fullName evidence="2">Uncharacterized protein</fullName>
    </submittedName>
</protein>
<feature type="region of interest" description="Disordered" evidence="1">
    <location>
        <begin position="1"/>
        <end position="22"/>
    </location>
</feature>
<keyword evidence="3" id="KW-1185">Reference proteome</keyword>
<name>A0A7Z0ECF2_9MICO</name>
<reference evidence="2 3" key="1">
    <citation type="submission" date="2020-07" db="EMBL/GenBank/DDBJ databases">
        <title>Sequencing the genomes of 1000 actinobacteria strains.</title>
        <authorList>
            <person name="Klenk H.-P."/>
        </authorList>
    </citation>
    <scope>NUCLEOTIDE SEQUENCE [LARGE SCALE GENOMIC DNA]</scope>
    <source>
        <strain evidence="2 3">LI1</strain>
    </source>
</reference>
<dbReference type="Proteomes" id="UP000537260">
    <property type="component" value="Unassembled WGS sequence"/>
</dbReference>
<evidence type="ECO:0000313" key="2">
    <source>
        <dbReference type="EMBL" id="NYJ18886.1"/>
    </source>
</evidence>
<evidence type="ECO:0000313" key="3">
    <source>
        <dbReference type="Proteomes" id="UP000537260"/>
    </source>
</evidence>
<comment type="caution">
    <text evidence="2">The sequence shown here is derived from an EMBL/GenBank/DDBJ whole genome shotgun (WGS) entry which is preliminary data.</text>
</comment>
<gene>
    <name evidence="2" type="ORF">HNR05_000677</name>
</gene>
<feature type="region of interest" description="Disordered" evidence="1">
    <location>
        <begin position="220"/>
        <end position="244"/>
    </location>
</feature>
<dbReference type="EMBL" id="JACCFM010000001">
    <property type="protein sequence ID" value="NYJ18886.1"/>
    <property type="molecule type" value="Genomic_DNA"/>
</dbReference>
<evidence type="ECO:0000256" key="1">
    <source>
        <dbReference type="SAM" id="MobiDB-lite"/>
    </source>
</evidence>
<accession>A0A7Z0ECF2</accession>